<dbReference type="Proteomes" id="UP000199328">
    <property type="component" value="Unassembled WGS sequence"/>
</dbReference>
<feature type="transmembrane region" description="Helical" evidence="2">
    <location>
        <begin position="177"/>
        <end position="202"/>
    </location>
</feature>
<organism evidence="3 4">
    <name type="scientific">Meinhardsimonia xiamenensis</name>
    <dbReference type="NCBI Taxonomy" id="990712"/>
    <lineage>
        <taxon>Bacteria</taxon>
        <taxon>Pseudomonadati</taxon>
        <taxon>Pseudomonadota</taxon>
        <taxon>Alphaproteobacteria</taxon>
        <taxon>Rhodobacterales</taxon>
        <taxon>Paracoccaceae</taxon>
        <taxon>Meinhardsimonia</taxon>
    </lineage>
</organism>
<dbReference type="PANTHER" id="PTHR11328">
    <property type="entry name" value="MAJOR FACILITATOR SUPERFAMILY DOMAIN-CONTAINING PROTEIN"/>
    <property type="match status" value="1"/>
</dbReference>
<evidence type="ECO:0000256" key="1">
    <source>
        <dbReference type="ARBA" id="ARBA00009617"/>
    </source>
</evidence>
<dbReference type="GO" id="GO:0015293">
    <property type="term" value="F:symporter activity"/>
    <property type="evidence" value="ECO:0007669"/>
    <property type="project" value="InterPro"/>
</dbReference>
<feature type="transmembrane region" description="Helical" evidence="2">
    <location>
        <begin position="349"/>
        <end position="373"/>
    </location>
</feature>
<evidence type="ECO:0000313" key="4">
    <source>
        <dbReference type="Proteomes" id="UP000199328"/>
    </source>
</evidence>
<feature type="transmembrane region" description="Helical" evidence="2">
    <location>
        <begin position="81"/>
        <end position="102"/>
    </location>
</feature>
<dbReference type="InterPro" id="IPR036259">
    <property type="entry name" value="MFS_trans_sf"/>
</dbReference>
<dbReference type="Gene3D" id="1.20.1250.20">
    <property type="entry name" value="MFS general substrate transporter like domains"/>
    <property type="match status" value="2"/>
</dbReference>
<keyword evidence="2" id="KW-0812">Transmembrane</keyword>
<dbReference type="Pfam" id="PF13347">
    <property type="entry name" value="MFS_2"/>
    <property type="match status" value="1"/>
</dbReference>
<keyword evidence="4" id="KW-1185">Reference proteome</keyword>
<dbReference type="SUPFAM" id="SSF103473">
    <property type="entry name" value="MFS general substrate transporter"/>
    <property type="match status" value="1"/>
</dbReference>
<feature type="transmembrane region" description="Helical" evidence="2">
    <location>
        <begin position="223"/>
        <end position="247"/>
    </location>
</feature>
<feature type="transmembrane region" description="Helical" evidence="2">
    <location>
        <begin position="253"/>
        <end position="275"/>
    </location>
</feature>
<evidence type="ECO:0000313" key="3">
    <source>
        <dbReference type="EMBL" id="SDL00207.1"/>
    </source>
</evidence>
<dbReference type="EMBL" id="FNFV01000007">
    <property type="protein sequence ID" value="SDL00207.1"/>
    <property type="molecule type" value="Genomic_DNA"/>
</dbReference>
<protein>
    <submittedName>
        <fullName evidence="3">Na+/melibiose symporter</fullName>
    </submittedName>
</protein>
<feature type="transmembrane region" description="Helical" evidence="2">
    <location>
        <begin position="393"/>
        <end position="413"/>
    </location>
</feature>
<feature type="transmembrane region" description="Helical" evidence="2">
    <location>
        <begin position="108"/>
        <end position="130"/>
    </location>
</feature>
<gene>
    <name evidence="3" type="ORF">SAMN05216257_107110</name>
</gene>
<comment type="similarity">
    <text evidence="1">Belongs to the sodium:galactoside symporter (TC 2.A.2) family.</text>
</comment>
<dbReference type="STRING" id="990712.SAMN05216257_107110"/>
<feature type="transmembrane region" description="Helical" evidence="2">
    <location>
        <begin position="12"/>
        <end position="34"/>
    </location>
</feature>
<feature type="transmembrane region" description="Helical" evidence="2">
    <location>
        <begin position="151"/>
        <end position="171"/>
    </location>
</feature>
<dbReference type="AlphaFoldDB" id="A0A1G9GHS8"/>
<name>A0A1G9GHS8_9RHOB</name>
<accession>A0A1G9GHS8</accession>
<evidence type="ECO:0000256" key="2">
    <source>
        <dbReference type="SAM" id="Phobius"/>
    </source>
</evidence>
<keyword evidence="2" id="KW-1133">Transmembrane helix</keyword>
<feature type="transmembrane region" description="Helical" evidence="2">
    <location>
        <begin position="40"/>
        <end position="61"/>
    </location>
</feature>
<dbReference type="GO" id="GO:0005886">
    <property type="term" value="C:plasma membrane"/>
    <property type="evidence" value="ECO:0007669"/>
    <property type="project" value="TreeGrafter"/>
</dbReference>
<dbReference type="GO" id="GO:0008643">
    <property type="term" value="P:carbohydrate transport"/>
    <property type="evidence" value="ECO:0007669"/>
    <property type="project" value="InterPro"/>
</dbReference>
<keyword evidence="2" id="KW-0472">Membrane</keyword>
<feature type="transmembrane region" description="Helical" evidence="2">
    <location>
        <begin position="287"/>
        <end position="304"/>
    </location>
</feature>
<reference evidence="4" key="1">
    <citation type="submission" date="2016-10" db="EMBL/GenBank/DDBJ databases">
        <authorList>
            <person name="Varghese N."/>
            <person name="Submissions S."/>
        </authorList>
    </citation>
    <scope>NUCLEOTIDE SEQUENCE [LARGE SCALE GENOMIC DNA]</scope>
    <source>
        <strain evidence="4">CGMCC 1.10789</strain>
    </source>
</reference>
<sequence length="431" mass="43598">MTRMAAEAERERLPAARAALLAAALAAVGVPLYIHVPRFASDALGLPLAQVGALLGLIRLVDVLQDPLLGRLTDRFAAHRAGLAALALCGLALGVVWVFALTPVRGGALSLAAGLVVTFTAYSLGTVLLYGQSASIAGSGTPAAQLRLAGAREMGILAGVALGAVGPQILGRPFGEAGAYAAFAIAAAALALVAAMVCRPLWQRPVVASAPLRLRALRRSGAGWLLVLGFVNGLPVAVTTTLFLFFVDHRLGLPHLAGVFLLIFFAAGGLSAPFWGRLAARFGARPVLALAMSLAIASFVWTWALPSGAALSFGLIAAASGVALGADGVILTGLLASTLARAELPAGQVFGIWSFLAKASLALAAAVMLPALGLAGFDPGRATDPGALAALNAAYALVPCLLKLVALVLLALLPRALLATGAHPSTRPETA</sequence>
<dbReference type="InterPro" id="IPR039672">
    <property type="entry name" value="MFS_2"/>
</dbReference>
<feature type="transmembrane region" description="Helical" evidence="2">
    <location>
        <begin position="310"/>
        <end position="337"/>
    </location>
</feature>
<dbReference type="PANTHER" id="PTHR11328:SF24">
    <property type="entry name" value="MAJOR FACILITATOR SUPERFAMILY (MFS) PROFILE DOMAIN-CONTAINING PROTEIN"/>
    <property type="match status" value="1"/>
</dbReference>
<proteinExistence type="inferred from homology"/>